<feature type="transmembrane region" description="Helical" evidence="1">
    <location>
        <begin position="12"/>
        <end position="33"/>
    </location>
</feature>
<dbReference type="KEGG" id="abas:ACPOL_1187"/>
<gene>
    <name evidence="2" type="ORF">ACPOL_1187</name>
</gene>
<dbReference type="EMBL" id="CP030840">
    <property type="protein sequence ID" value="AXC10535.1"/>
    <property type="molecule type" value="Genomic_DNA"/>
</dbReference>
<keyword evidence="1" id="KW-1133">Transmembrane helix</keyword>
<keyword evidence="1" id="KW-0812">Transmembrane</keyword>
<proteinExistence type="predicted"/>
<reference evidence="2 3" key="1">
    <citation type="journal article" date="2018" name="Front. Microbiol.">
        <title>Hydrolytic Capabilities as a Key to Environmental Success: Chitinolytic and Cellulolytic Acidobacteria From Acidic Sub-arctic Soils and Boreal Peatlands.</title>
        <authorList>
            <person name="Belova S.E."/>
            <person name="Ravin N.V."/>
            <person name="Pankratov T.A."/>
            <person name="Rakitin A.L."/>
            <person name="Ivanova A.A."/>
            <person name="Beletsky A.V."/>
            <person name="Mardanov A.V."/>
            <person name="Sinninghe Damste J.S."/>
            <person name="Dedysh S.N."/>
        </authorList>
    </citation>
    <scope>NUCLEOTIDE SEQUENCE [LARGE SCALE GENOMIC DNA]</scope>
    <source>
        <strain evidence="2 3">SBC82</strain>
    </source>
</reference>
<evidence type="ECO:0000256" key="1">
    <source>
        <dbReference type="SAM" id="Phobius"/>
    </source>
</evidence>
<sequence>MNHPIIDFAMHLLSATFLIGMIGSAVVVAISFVEDLYELFGE</sequence>
<keyword evidence="1" id="KW-0472">Membrane</keyword>
<accession>A0A2Z5FVY2</accession>
<dbReference type="RefSeq" id="WP_275066507.1">
    <property type="nucleotide sequence ID" value="NZ_CP030840.1"/>
</dbReference>
<evidence type="ECO:0000313" key="2">
    <source>
        <dbReference type="EMBL" id="AXC10535.1"/>
    </source>
</evidence>
<dbReference type="AlphaFoldDB" id="A0A2Z5FVY2"/>
<protein>
    <submittedName>
        <fullName evidence="2">Uncharacterized protein</fullName>
    </submittedName>
</protein>
<evidence type="ECO:0000313" key="3">
    <source>
        <dbReference type="Proteomes" id="UP000253606"/>
    </source>
</evidence>
<organism evidence="2 3">
    <name type="scientific">Acidisarcina polymorpha</name>
    <dbReference type="NCBI Taxonomy" id="2211140"/>
    <lineage>
        <taxon>Bacteria</taxon>
        <taxon>Pseudomonadati</taxon>
        <taxon>Acidobacteriota</taxon>
        <taxon>Terriglobia</taxon>
        <taxon>Terriglobales</taxon>
        <taxon>Acidobacteriaceae</taxon>
        <taxon>Acidisarcina</taxon>
    </lineage>
</organism>
<dbReference type="Proteomes" id="UP000253606">
    <property type="component" value="Chromosome"/>
</dbReference>
<name>A0A2Z5FVY2_9BACT</name>
<keyword evidence="3" id="KW-1185">Reference proteome</keyword>